<dbReference type="EMBL" id="CP016893">
    <property type="protein sequence ID" value="AST57077.1"/>
    <property type="molecule type" value="Genomic_DNA"/>
</dbReference>
<name>A0A223HXG5_THETR</name>
<organism evidence="1 2">
    <name type="scientific">Thermoanaerobacterium thermosaccharolyticum</name>
    <name type="common">Clostridium thermosaccharolyticum</name>
    <dbReference type="NCBI Taxonomy" id="1517"/>
    <lineage>
        <taxon>Bacteria</taxon>
        <taxon>Bacillati</taxon>
        <taxon>Bacillota</taxon>
        <taxon>Clostridia</taxon>
        <taxon>Thermoanaerobacterales</taxon>
        <taxon>Thermoanaerobacteraceae</taxon>
        <taxon>Thermoanaerobacterium</taxon>
    </lineage>
</organism>
<gene>
    <name evidence="1" type="ORF">Thert_00951</name>
</gene>
<dbReference type="AlphaFoldDB" id="A0A223HXG5"/>
<dbReference type="Proteomes" id="UP000214975">
    <property type="component" value="Chromosome"/>
</dbReference>
<reference evidence="1 2" key="1">
    <citation type="submission" date="2016-08" db="EMBL/GenBank/DDBJ databases">
        <title>A novel genetic cassette of butanologenic Thermoanaerobacterium thermosaccharolyticum that directly convert cellulose to butanol.</title>
        <authorList>
            <person name="Li T."/>
            <person name="He J."/>
        </authorList>
    </citation>
    <scope>NUCLEOTIDE SEQUENCE [LARGE SCALE GENOMIC DNA]</scope>
    <source>
        <strain evidence="1 2">TG57</strain>
    </source>
</reference>
<proteinExistence type="predicted"/>
<protein>
    <submittedName>
        <fullName evidence="1">SNARE associated Golgi protein</fullName>
    </submittedName>
</protein>
<sequence length="66" mass="7588">MPPYFENQRSMPSKSFTVIFKKRPYFSTNTLPDLAPIMYAKVFPVTLPKAAISATARKFICPFDIR</sequence>
<accession>A0A223HXG5</accession>
<evidence type="ECO:0000313" key="2">
    <source>
        <dbReference type="Proteomes" id="UP000214975"/>
    </source>
</evidence>
<evidence type="ECO:0000313" key="1">
    <source>
        <dbReference type="EMBL" id="AST57077.1"/>
    </source>
</evidence>